<keyword evidence="8" id="KW-0677">Repeat</keyword>
<dbReference type="EMBL" id="CP024847">
    <property type="protein sequence ID" value="AUR52896.1"/>
    <property type="molecule type" value="Genomic_DNA"/>
</dbReference>
<evidence type="ECO:0000259" key="12">
    <source>
        <dbReference type="PROSITE" id="PS51464"/>
    </source>
</evidence>
<feature type="domain" description="SIS" evidence="12">
    <location>
        <begin position="285"/>
        <end position="425"/>
    </location>
</feature>
<reference evidence="14" key="1">
    <citation type="submission" date="2017-11" db="EMBL/GenBank/DDBJ databases">
        <authorList>
            <person name="Chan K.G."/>
            <person name="Lee L.S."/>
        </authorList>
    </citation>
    <scope>NUCLEOTIDE SEQUENCE [LARGE SCALE GENOMIC DNA]</scope>
    <source>
        <strain evidence="14">DSM 100970</strain>
    </source>
</reference>
<keyword evidence="9" id="KW-0315">Glutamine amidotransferase</keyword>
<dbReference type="CDD" id="cd00714">
    <property type="entry name" value="GFAT"/>
    <property type="match status" value="1"/>
</dbReference>
<name>A0A2I7N8W8_9NEIS</name>
<dbReference type="SUPFAM" id="SSF56235">
    <property type="entry name" value="N-terminal nucleophile aminohydrolases (Ntn hydrolases)"/>
    <property type="match status" value="1"/>
</dbReference>
<dbReference type="RefSeq" id="WP_102952183.1">
    <property type="nucleotide sequence ID" value="NZ_CP024847.1"/>
</dbReference>
<comment type="subcellular location">
    <subcellularLocation>
        <location evidence="2 10">Cytoplasm</location>
    </subcellularLocation>
</comment>
<comment type="subunit">
    <text evidence="10">Homodimer.</text>
</comment>
<dbReference type="GO" id="GO:0005829">
    <property type="term" value="C:cytosol"/>
    <property type="evidence" value="ECO:0007669"/>
    <property type="project" value="TreeGrafter"/>
</dbReference>
<evidence type="ECO:0000313" key="13">
    <source>
        <dbReference type="EMBL" id="AUR52896.1"/>
    </source>
</evidence>
<keyword evidence="7 10" id="KW-0808">Transferase</keyword>
<evidence type="ECO:0000256" key="10">
    <source>
        <dbReference type="HAMAP-Rule" id="MF_00164"/>
    </source>
</evidence>
<dbReference type="Pfam" id="PF01380">
    <property type="entry name" value="SIS"/>
    <property type="match status" value="2"/>
</dbReference>
<dbReference type="Gene3D" id="3.60.20.10">
    <property type="entry name" value="Glutamine Phosphoribosylpyrophosphate, subunit 1, domain 1"/>
    <property type="match status" value="1"/>
</dbReference>
<evidence type="ECO:0000313" key="14">
    <source>
        <dbReference type="Proteomes" id="UP000236655"/>
    </source>
</evidence>
<dbReference type="InterPro" id="IPR046348">
    <property type="entry name" value="SIS_dom_sf"/>
</dbReference>
<dbReference type="CDD" id="cd05008">
    <property type="entry name" value="SIS_GlmS_GlmD_1"/>
    <property type="match status" value="1"/>
</dbReference>
<dbReference type="Proteomes" id="UP000236655">
    <property type="component" value="Chromosome"/>
</dbReference>
<gene>
    <name evidence="10 13" type="primary">glmS</name>
    <name evidence="13" type="ORF">CUN60_11530</name>
</gene>
<dbReference type="GO" id="GO:0097367">
    <property type="term" value="F:carbohydrate derivative binding"/>
    <property type="evidence" value="ECO:0007669"/>
    <property type="project" value="InterPro"/>
</dbReference>
<protein>
    <recommendedName>
        <fullName evidence="4 10">Glutamine--fructose-6-phosphate aminotransferase [isomerizing]</fullName>
        <ecNumber evidence="3 10">2.6.1.16</ecNumber>
    </recommendedName>
    <alternativeName>
        <fullName evidence="10">D-fructose-6-phosphate amidotransferase</fullName>
    </alternativeName>
    <alternativeName>
        <fullName evidence="10">GFAT</fullName>
    </alternativeName>
    <alternativeName>
        <fullName evidence="10">Glucosamine-6-phosphate synthase</fullName>
    </alternativeName>
    <alternativeName>
        <fullName evidence="10">Hexosephosphate aminotransferase</fullName>
    </alternativeName>
    <alternativeName>
        <fullName evidence="10">L-glutamine--D-fructose-6-phosphate amidotransferase</fullName>
    </alternativeName>
</protein>
<dbReference type="EC" id="2.6.1.16" evidence="3 10"/>
<dbReference type="HAMAP" id="MF_00164">
    <property type="entry name" value="GlmS"/>
    <property type="match status" value="1"/>
</dbReference>
<evidence type="ECO:0000256" key="4">
    <source>
        <dbReference type="ARBA" id="ARBA00016090"/>
    </source>
</evidence>
<dbReference type="FunFam" id="3.40.50.10490:FF:000001">
    <property type="entry name" value="Glutamine--fructose-6-phosphate aminotransferase [isomerizing]"/>
    <property type="match status" value="1"/>
</dbReference>
<feature type="domain" description="Glutamine amidotransferase type-2" evidence="11">
    <location>
        <begin position="2"/>
        <end position="219"/>
    </location>
</feature>
<dbReference type="InterPro" id="IPR017932">
    <property type="entry name" value="GATase_2_dom"/>
</dbReference>
<dbReference type="NCBIfam" id="NF001484">
    <property type="entry name" value="PRK00331.1"/>
    <property type="match status" value="1"/>
</dbReference>
<evidence type="ECO:0000256" key="8">
    <source>
        <dbReference type="ARBA" id="ARBA00022737"/>
    </source>
</evidence>
<dbReference type="Pfam" id="PF13522">
    <property type="entry name" value="GATase_6"/>
    <property type="match status" value="1"/>
</dbReference>
<sequence>MCGVVGGIGERNVVSVILEGLSRLEYRGYDSVGVAIIDDDGNLMRQRVTGRVRQLTELCQQTKFKAHIGIGHTRWATHGGVSETNAHPHFSKDTLAIVHNGIIENYAELRSELIEKGYVFDSETDTEVIVHLVHSIYSETKDLLAALKQAITRLHGAYAIGLINRENPQEILCARAGSPMVIGLGIEENYFASDVSALLPVTQKFVYLEEGDIARITIDGYQIWDNMGNLVTRQVNISELSAAATELGHYRHYMQKEIFEQPKAVADTMQHLGNSFDPAAFGAEAENIFRSINKVQIIACGTSFNAGSIAKYWIEEFANLECAVDIASEYRYRKIPANKDTLVISISQSGETADTMASIKYAIELGMVNTLAICNVPESSLIRLSKLKVLTQAGPEIGVASTKAFTTQLVVLLYLAFTLAKVRGELANEAELIEQIRRLPHMVVEALSVEDEIKQIAKEFEYKHNALFLGRHTMAPVAMEGALKLKEISYIHAESYAAGELKHGPLALIDKDMPVIVAMPHNLLADKVKSNVQEVLARQGQVYLFTDKEDELSKQCYRTIVIQAKGIPPYLAPIIYTIPMQLLAYHTAIAKGTDVDKPRNLAKSVTVE</sequence>
<accession>A0A2I7N8W8</accession>
<dbReference type="InterPro" id="IPR035466">
    <property type="entry name" value="GlmS/AgaS_SIS"/>
</dbReference>
<dbReference type="AlphaFoldDB" id="A0A2I7N8W8"/>
<feature type="active site" description="Nucleophile; for GATase activity" evidence="10">
    <location>
        <position position="2"/>
    </location>
</feature>
<dbReference type="Gene3D" id="3.40.50.10490">
    <property type="entry name" value="Glucose-6-phosphate isomerase like protein, domain 1"/>
    <property type="match status" value="2"/>
</dbReference>
<dbReference type="InterPro" id="IPR047084">
    <property type="entry name" value="GFAT_N"/>
</dbReference>
<dbReference type="GO" id="GO:0006047">
    <property type="term" value="P:UDP-N-acetylglucosamine metabolic process"/>
    <property type="evidence" value="ECO:0007669"/>
    <property type="project" value="TreeGrafter"/>
</dbReference>
<proteinExistence type="inferred from homology"/>
<organism evidence="13 14">
    <name type="scientific">Aquella oligotrophica</name>
    <dbReference type="NCBI Taxonomy" id="2067065"/>
    <lineage>
        <taxon>Bacteria</taxon>
        <taxon>Pseudomonadati</taxon>
        <taxon>Pseudomonadota</taxon>
        <taxon>Betaproteobacteria</taxon>
        <taxon>Neisseriales</taxon>
        <taxon>Neisseriaceae</taxon>
        <taxon>Aquella</taxon>
    </lineage>
</organism>
<evidence type="ECO:0000256" key="3">
    <source>
        <dbReference type="ARBA" id="ARBA00012916"/>
    </source>
</evidence>
<feature type="domain" description="SIS" evidence="12">
    <location>
        <begin position="456"/>
        <end position="598"/>
    </location>
</feature>
<evidence type="ECO:0000256" key="6">
    <source>
        <dbReference type="ARBA" id="ARBA00022576"/>
    </source>
</evidence>
<evidence type="ECO:0000256" key="1">
    <source>
        <dbReference type="ARBA" id="ARBA00001031"/>
    </source>
</evidence>
<dbReference type="GO" id="GO:0006487">
    <property type="term" value="P:protein N-linked glycosylation"/>
    <property type="evidence" value="ECO:0007669"/>
    <property type="project" value="TreeGrafter"/>
</dbReference>
<dbReference type="InterPro" id="IPR005855">
    <property type="entry name" value="GFAT"/>
</dbReference>
<comment type="catalytic activity">
    <reaction evidence="1 10">
        <text>D-fructose 6-phosphate + L-glutamine = D-glucosamine 6-phosphate + L-glutamate</text>
        <dbReference type="Rhea" id="RHEA:13237"/>
        <dbReference type="ChEBI" id="CHEBI:29985"/>
        <dbReference type="ChEBI" id="CHEBI:58359"/>
        <dbReference type="ChEBI" id="CHEBI:58725"/>
        <dbReference type="ChEBI" id="CHEBI:61527"/>
        <dbReference type="EC" id="2.6.1.16"/>
    </reaction>
</comment>
<dbReference type="InterPro" id="IPR001347">
    <property type="entry name" value="SIS_dom"/>
</dbReference>
<dbReference type="OrthoDB" id="9761808at2"/>
<keyword evidence="14" id="KW-1185">Reference proteome</keyword>
<evidence type="ECO:0000256" key="7">
    <source>
        <dbReference type="ARBA" id="ARBA00022679"/>
    </source>
</evidence>
<dbReference type="FunFam" id="3.60.20.10:FF:000006">
    <property type="entry name" value="Glutamine--fructose-6-phosphate aminotransferase [isomerizing]"/>
    <property type="match status" value="1"/>
</dbReference>
<dbReference type="SUPFAM" id="SSF53697">
    <property type="entry name" value="SIS domain"/>
    <property type="match status" value="1"/>
</dbReference>
<dbReference type="InterPro" id="IPR035490">
    <property type="entry name" value="GlmS/FrlB_SIS"/>
</dbReference>
<dbReference type="GO" id="GO:0004360">
    <property type="term" value="F:glutamine-fructose-6-phosphate transaminase (isomerizing) activity"/>
    <property type="evidence" value="ECO:0007669"/>
    <property type="project" value="UniProtKB-UniRule"/>
</dbReference>
<evidence type="ECO:0000256" key="5">
    <source>
        <dbReference type="ARBA" id="ARBA00022490"/>
    </source>
</evidence>
<dbReference type="GO" id="GO:0005975">
    <property type="term" value="P:carbohydrate metabolic process"/>
    <property type="evidence" value="ECO:0007669"/>
    <property type="project" value="UniProtKB-UniRule"/>
</dbReference>
<dbReference type="PROSITE" id="PS51464">
    <property type="entry name" value="SIS"/>
    <property type="match status" value="2"/>
</dbReference>
<comment type="function">
    <text evidence="10">Catalyzes the first step in hexosamine metabolism, converting fructose-6P into glucosamine-6P using glutamine as a nitrogen source.</text>
</comment>
<feature type="initiator methionine" description="Removed" evidence="10">
    <location>
        <position position="1"/>
    </location>
</feature>
<feature type="active site" description="For Fru-6P isomerization activity" evidence="10">
    <location>
        <position position="603"/>
    </location>
</feature>
<keyword evidence="6 10" id="KW-0032">Aminotransferase</keyword>
<evidence type="ECO:0000259" key="11">
    <source>
        <dbReference type="PROSITE" id="PS51278"/>
    </source>
</evidence>
<evidence type="ECO:0000256" key="9">
    <source>
        <dbReference type="ARBA" id="ARBA00022962"/>
    </source>
</evidence>
<dbReference type="CDD" id="cd05009">
    <property type="entry name" value="SIS_GlmS_GlmD_2"/>
    <property type="match status" value="1"/>
</dbReference>
<dbReference type="KEGG" id="nba:CUN60_11530"/>
<dbReference type="PANTHER" id="PTHR10937">
    <property type="entry name" value="GLUCOSAMINE--FRUCTOSE-6-PHOSPHATE AMINOTRANSFERASE, ISOMERIZING"/>
    <property type="match status" value="1"/>
</dbReference>
<evidence type="ECO:0000256" key="2">
    <source>
        <dbReference type="ARBA" id="ARBA00004496"/>
    </source>
</evidence>
<dbReference type="NCBIfam" id="TIGR01135">
    <property type="entry name" value="glmS"/>
    <property type="match status" value="1"/>
</dbReference>
<dbReference type="GO" id="GO:0006002">
    <property type="term" value="P:fructose 6-phosphate metabolic process"/>
    <property type="evidence" value="ECO:0007669"/>
    <property type="project" value="TreeGrafter"/>
</dbReference>
<dbReference type="PANTHER" id="PTHR10937:SF0">
    <property type="entry name" value="GLUTAMINE--FRUCTOSE-6-PHOSPHATE TRANSAMINASE (ISOMERIZING)"/>
    <property type="match status" value="1"/>
</dbReference>
<keyword evidence="5 10" id="KW-0963">Cytoplasm</keyword>
<dbReference type="InterPro" id="IPR029055">
    <property type="entry name" value="Ntn_hydrolases_N"/>
</dbReference>
<dbReference type="PROSITE" id="PS51278">
    <property type="entry name" value="GATASE_TYPE_2"/>
    <property type="match status" value="1"/>
</dbReference>